<comment type="caution">
    <text evidence="4">The sequence shown here is derived from an EMBL/GenBank/DDBJ whole genome shotgun (WGS) entry which is preliminary data.</text>
</comment>
<feature type="domain" description="Phosphoesterase HXTX" evidence="3">
    <location>
        <begin position="15"/>
        <end position="98"/>
    </location>
</feature>
<dbReference type="PATRIC" id="fig|1459.3.peg.1624"/>
<feature type="active site" description="Proton donor" evidence="2">
    <location>
        <position position="47"/>
    </location>
</feature>
<organism evidence="4 5">
    <name type="scientific">Sporosarcina globispora</name>
    <name type="common">Bacillus globisporus</name>
    <dbReference type="NCBI Taxonomy" id="1459"/>
    <lineage>
        <taxon>Bacteria</taxon>
        <taxon>Bacillati</taxon>
        <taxon>Bacillota</taxon>
        <taxon>Bacilli</taxon>
        <taxon>Bacillales</taxon>
        <taxon>Caryophanaceae</taxon>
        <taxon>Sporosarcina</taxon>
    </lineage>
</organism>
<dbReference type="HAMAP" id="MF_01940">
    <property type="entry name" value="RNA_CPDase"/>
    <property type="match status" value="1"/>
</dbReference>
<keyword evidence="1 2" id="KW-0378">Hydrolase</keyword>
<proteinExistence type="inferred from homology"/>
<evidence type="ECO:0000313" key="4">
    <source>
        <dbReference type="EMBL" id="KON90230.1"/>
    </source>
</evidence>
<comment type="similarity">
    <text evidence="2">Belongs to the 2H phosphoesterase superfamily. ThpR family.</text>
</comment>
<dbReference type="OrthoDB" id="9789350at2"/>
<dbReference type="GO" id="GO:0008664">
    <property type="term" value="F:RNA 2',3'-cyclic 3'-phosphodiesterase activity"/>
    <property type="evidence" value="ECO:0007669"/>
    <property type="project" value="UniProtKB-EC"/>
</dbReference>
<dbReference type="Proteomes" id="UP000037109">
    <property type="component" value="Unassembled WGS sequence"/>
</dbReference>
<gene>
    <name evidence="4" type="ORF">AF332_07705</name>
</gene>
<feature type="active site" description="Proton acceptor" evidence="2">
    <location>
        <position position="133"/>
    </location>
</feature>
<evidence type="ECO:0000259" key="3">
    <source>
        <dbReference type="Pfam" id="PF02834"/>
    </source>
</evidence>
<keyword evidence="5" id="KW-1185">Reference proteome</keyword>
<dbReference type="InterPro" id="IPR014051">
    <property type="entry name" value="Phosphoesterase_HXTX"/>
</dbReference>
<dbReference type="AlphaFoldDB" id="A0A0M0GJX9"/>
<feature type="short sequence motif" description="HXTX 2" evidence="2">
    <location>
        <begin position="133"/>
        <end position="136"/>
    </location>
</feature>
<dbReference type="GO" id="GO:0004113">
    <property type="term" value="F:2',3'-cyclic-nucleotide 3'-phosphodiesterase activity"/>
    <property type="evidence" value="ECO:0007669"/>
    <property type="project" value="InterPro"/>
</dbReference>
<dbReference type="STRING" id="1459.AF332_07705"/>
<comment type="function">
    <text evidence="2">Hydrolyzes RNA 2',3'-cyclic phosphodiester to an RNA 2'-phosphomonoester.</text>
</comment>
<comment type="catalytic activity">
    <reaction evidence="2">
        <text>a 3'-end 2',3'-cyclophospho-ribonucleotide-RNA + H2O = a 3'-end 2'-phospho-ribonucleotide-RNA + H(+)</text>
        <dbReference type="Rhea" id="RHEA:11828"/>
        <dbReference type="Rhea" id="RHEA-COMP:10464"/>
        <dbReference type="Rhea" id="RHEA-COMP:17353"/>
        <dbReference type="ChEBI" id="CHEBI:15377"/>
        <dbReference type="ChEBI" id="CHEBI:15378"/>
        <dbReference type="ChEBI" id="CHEBI:83064"/>
        <dbReference type="ChEBI" id="CHEBI:173113"/>
        <dbReference type="EC" id="3.1.4.58"/>
    </reaction>
</comment>
<sequence length="193" mass="22245">MEGNQVNTHFFFALKLPDETKIKIKEYCGKLSDKLPFSRWVHHEDYHITLAFLGSAPEEKLQKAVKLVADSIKNEKRFPLHIHKLGVFGKNDAPRIFWCGTQQDKYLGELRSKVYTACQEAGFVLETRPFKSHITLARKWGGTHPFQERMLDVNSPFKDGALEFEATEVVLYQTHLDKTPKYESIAIFTLTAE</sequence>
<feature type="short sequence motif" description="HXTX 1" evidence="2">
    <location>
        <begin position="47"/>
        <end position="50"/>
    </location>
</feature>
<dbReference type="EMBL" id="LGUF01000007">
    <property type="protein sequence ID" value="KON90230.1"/>
    <property type="molecule type" value="Genomic_DNA"/>
</dbReference>
<dbReference type="Gene3D" id="3.90.1140.10">
    <property type="entry name" value="Cyclic phosphodiesterase"/>
    <property type="match status" value="1"/>
</dbReference>
<dbReference type="SUPFAM" id="SSF55144">
    <property type="entry name" value="LigT-like"/>
    <property type="match status" value="1"/>
</dbReference>
<dbReference type="PANTHER" id="PTHR35561">
    <property type="entry name" value="RNA 2',3'-CYCLIC PHOSPHODIESTERASE"/>
    <property type="match status" value="1"/>
</dbReference>
<evidence type="ECO:0000256" key="1">
    <source>
        <dbReference type="ARBA" id="ARBA00022801"/>
    </source>
</evidence>
<reference evidence="5" key="1">
    <citation type="submission" date="2015-07" db="EMBL/GenBank/DDBJ databases">
        <title>Fjat-10036 dsm4.</title>
        <authorList>
            <person name="Liu B."/>
            <person name="Wang J."/>
            <person name="Zhu Y."/>
            <person name="Liu G."/>
            <person name="Chen Q."/>
            <person name="Chen Z."/>
            <person name="Lan J."/>
            <person name="Che J."/>
            <person name="Ge C."/>
            <person name="Shi H."/>
            <person name="Pan Z."/>
            <person name="Liu X."/>
        </authorList>
    </citation>
    <scope>NUCLEOTIDE SEQUENCE [LARGE SCALE GENOMIC DNA]</scope>
    <source>
        <strain evidence="5">DSM 4</strain>
    </source>
</reference>
<name>A0A0M0GJX9_SPOGL</name>
<dbReference type="InterPro" id="IPR004175">
    <property type="entry name" value="RNA_CPDase"/>
</dbReference>
<protein>
    <recommendedName>
        <fullName evidence="2">RNA 2',3'-cyclic phosphodiesterase</fullName>
        <shortName evidence="2">RNA 2',3'-CPDase</shortName>
        <ecNumber evidence="2">3.1.4.58</ecNumber>
    </recommendedName>
</protein>
<dbReference type="PANTHER" id="PTHR35561:SF1">
    <property type="entry name" value="RNA 2',3'-CYCLIC PHOSPHODIESTERASE"/>
    <property type="match status" value="1"/>
</dbReference>
<dbReference type="NCBIfam" id="TIGR02258">
    <property type="entry name" value="2_5_ligase"/>
    <property type="match status" value="1"/>
</dbReference>
<dbReference type="EC" id="3.1.4.58" evidence="2"/>
<dbReference type="InterPro" id="IPR009097">
    <property type="entry name" value="Cyclic_Pdiesterase"/>
</dbReference>
<keyword evidence="4" id="KW-0436">Ligase</keyword>
<feature type="domain" description="Phosphoesterase HXTX" evidence="3">
    <location>
        <begin position="104"/>
        <end position="182"/>
    </location>
</feature>
<evidence type="ECO:0000256" key="2">
    <source>
        <dbReference type="HAMAP-Rule" id="MF_01940"/>
    </source>
</evidence>
<dbReference type="GO" id="GO:0016874">
    <property type="term" value="F:ligase activity"/>
    <property type="evidence" value="ECO:0007669"/>
    <property type="project" value="UniProtKB-KW"/>
</dbReference>
<evidence type="ECO:0000313" key="5">
    <source>
        <dbReference type="Proteomes" id="UP000037109"/>
    </source>
</evidence>
<accession>A0A0M0GJX9</accession>
<dbReference type="Pfam" id="PF02834">
    <property type="entry name" value="LigT_PEase"/>
    <property type="match status" value="2"/>
</dbReference>